<evidence type="ECO:0000256" key="2">
    <source>
        <dbReference type="SAM" id="MobiDB-lite"/>
    </source>
</evidence>
<keyword evidence="1" id="KW-0418">Kinase</keyword>
<reference evidence="4 5" key="1">
    <citation type="submission" date="2020-02" db="EMBL/GenBank/DDBJ databases">
        <title>Whole-genome analyses of novel actinobacteria.</title>
        <authorList>
            <person name="Sahin N."/>
            <person name="Tatar D."/>
        </authorList>
    </citation>
    <scope>NUCLEOTIDE SEQUENCE [LARGE SCALE GENOMIC DNA]</scope>
    <source>
        <strain evidence="4 5">SB3404</strain>
    </source>
</reference>
<evidence type="ECO:0000313" key="4">
    <source>
        <dbReference type="EMBL" id="NGO73350.1"/>
    </source>
</evidence>
<keyword evidence="4" id="KW-0547">Nucleotide-binding</keyword>
<dbReference type="AlphaFoldDB" id="A0A6G4X917"/>
<accession>A0A6G4X917</accession>
<dbReference type="Gene3D" id="3.30.565.10">
    <property type="entry name" value="Histidine kinase-like ATPase, C-terminal domain"/>
    <property type="match status" value="1"/>
</dbReference>
<dbReference type="PANTHER" id="PTHR35526">
    <property type="entry name" value="ANTI-SIGMA-F FACTOR RSBW-RELATED"/>
    <property type="match status" value="1"/>
</dbReference>
<dbReference type="GO" id="GO:0004674">
    <property type="term" value="F:protein serine/threonine kinase activity"/>
    <property type="evidence" value="ECO:0007669"/>
    <property type="project" value="UniProtKB-KW"/>
</dbReference>
<keyword evidence="1" id="KW-0808">Transferase</keyword>
<dbReference type="PANTHER" id="PTHR35526:SF3">
    <property type="entry name" value="ANTI-SIGMA-F FACTOR RSBW"/>
    <property type="match status" value="1"/>
</dbReference>
<sequence length="160" mass="17257">MAGAASAPYPTLPPDLTPTRIGWDASTLDPLQPVAQARRRSRAWVQTHWRIPCDIAESVELAVSELCTNAVRHGGGLAGLELLRVSPSRYGPSSLRVLVTDHRPDRPPRTTPPAGPLSEHGHGLTLVCALTLSWGWHTLGTDQKQVWCKFAVPGPYVAGC</sequence>
<evidence type="ECO:0000313" key="5">
    <source>
        <dbReference type="Proteomes" id="UP000477722"/>
    </source>
</evidence>
<evidence type="ECO:0000259" key="3">
    <source>
        <dbReference type="Pfam" id="PF13581"/>
    </source>
</evidence>
<comment type="caution">
    <text evidence="4">The sequence shown here is derived from an EMBL/GenBank/DDBJ whole genome shotgun (WGS) entry which is preliminary data.</text>
</comment>
<proteinExistence type="predicted"/>
<keyword evidence="1" id="KW-0723">Serine/threonine-protein kinase</keyword>
<protein>
    <submittedName>
        <fullName evidence="4">ATP-binding protein</fullName>
    </submittedName>
</protein>
<dbReference type="GO" id="GO:0005524">
    <property type="term" value="F:ATP binding"/>
    <property type="evidence" value="ECO:0007669"/>
    <property type="project" value="UniProtKB-KW"/>
</dbReference>
<feature type="region of interest" description="Disordered" evidence="2">
    <location>
        <begin position="99"/>
        <end position="118"/>
    </location>
</feature>
<organism evidence="4 5">
    <name type="scientific">Streptomyces boncukensis</name>
    <dbReference type="NCBI Taxonomy" id="2711219"/>
    <lineage>
        <taxon>Bacteria</taxon>
        <taxon>Bacillati</taxon>
        <taxon>Actinomycetota</taxon>
        <taxon>Actinomycetes</taxon>
        <taxon>Kitasatosporales</taxon>
        <taxon>Streptomycetaceae</taxon>
        <taxon>Streptomyces</taxon>
    </lineage>
</organism>
<dbReference type="Proteomes" id="UP000477722">
    <property type="component" value="Unassembled WGS sequence"/>
</dbReference>
<dbReference type="RefSeq" id="WP_165303000.1">
    <property type="nucleotide sequence ID" value="NZ_JAAKZZ010000700.1"/>
</dbReference>
<dbReference type="CDD" id="cd16936">
    <property type="entry name" value="HATPase_RsbW-like"/>
    <property type="match status" value="1"/>
</dbReference>
<dbReference type="EMBL" id="JAAKZZ010000700">
    <property type="protein sequence ID" value="NGO73350.1"/>
    <property type="molecule type" value="Genomic_DNA"/>
</dbReference>
<name>A0A6G4X917_9ACTN</name>
<keyword evidence="4" id="KW-0067">ATP-binding</keyword>
<keyword evidence="5" id="KW-1185">Reference proteome</keyword>
<dbReference type="InterPro" id="IPR036890">
    <property type="entry name" value="HATPase_C_sf"/>
</dbReference>
<dbReference type="InterPro" id="IPR050267">
    <property type="entry name" value="Anti-sigma-factor_SerPK"/>
</dbReference>
<feature type="domain" description="Histidine kinase/HSP90-like ATPase" evidence="3">
    <location>
        <begin position="34"/>
        <end position="145"/>
    </location>
</feature>
<evidence type="ECO:0000256" key="1">
    <source>
        <dbReference type="ARBA" id="ARBA00022527"/>
    </source>
</evidence>
<dbReference type="Pfam" id="PF13581">
    <property type="entry name" value="HATPase_c_2"/>
    <property type="match status" value="1"/>
</dbReference>
<dbReference type="SUPFAM" id="SSF55874">
    <property type="entry name" value="ATPase domain of HSP90 chaperone/DNA topoisomerase II/histidine kinase"/>
    <property type="match status" value="1"/>
</dbReference>
<gene>
    <name evidence="4" type="ORF">G5C65_34470</name>
</gene>
<feature type="compositionally biased region" description="Basic and acidic residues" evidence="2">
    <location>
        <begin position="99"/>
        <end position="108"/>
    </location>
</feature>
<dbReference type="InterPro" id="IPR003594">
    <property type="entry name" value="HATPase_dom"/>
</dbReference>